<accession>A0A163F3F2</accession>
<dbReference type="InterPro" id="IPR036102">
    <property type="entry name" value="OsmC/Ohrsf"/>
</dbReference>
<evidence type="ECO:0000313" key="1">
    <source>
        <dbReference type="EMBL" id="KZE37861.1"/>
    </source>
</evidence>
<dbReference type="InterPro" id="IPR015946">
    <property type="entry name" value="KH_dom-like_a/b"/>
</dbReference>
<comment type="caution">
    <text evidence="1">The sequence shown here is derived from an EMBL/GenBank/DDBJ whole genome shotgun (WGS) entry which is preliminary data.</text>
</comment>
<gene>
    <name evidence="1" type="ORF">AV656_10085</name>
</gene>
<name>A0A163F3F2_9BACL</name>
<organism evidence="1 2">
    <name type="scientific">Bhargavaea cecembensis</name>
    <dbReference type="NCBI Taxonomy" id="394098"/>
    <lineage>
        <taxon>Bacteria</taxon>
        <taxon>Bacillati</taxon>
        <taxon>Bacillota</taxon>
        <taxon>Bacilli</taxon>
        <taxon>Bacillales</taxon>
        <taxon>Caryophanaceae</taxon>
        <taxon>Bhargavaea</taxon>
    </lineage>
</organism>
<dbReference type="SUPFAM" id="SSF82784">
    <property type="entry name" value="OsmC-like"/>
    <property type="match status" value="1"/>
</dbReference>
<dbReference type="Pfam" id="PF02566">
    <property type="entry name" value="OsmC"/>
    <property type="match status" value="1"/>
</dbReference>
<proteinExistence type="predicted"/>
<reference evidence="1 2" key="1">
    <citation type="submission" date="2016-01" db="EMBL/GenBank/DDBJ databases">
        <title>Whole genome sequencing of Bhargavaea cecembensis T14.</title>
        <authorList>
            <person name="Hong K.W."/>
        </authorList>
    </citation>
    <scope>NUCLEOTIDE SEQUENCE [LARGE SCALE GENOMIC DNA]</scope>
    <source>
        <strain evidence="1 2">T14</strain>
    </source>
</reference>
<dbReference type="PANTHER" id="PTHR34352:SF1">
    <property type="entry name" value="PROTEIN YHFA"/>
    <property type="match status" value="1"/>
</dbReference>
<dbReference type="RefSeq" id="WP_063181664.1">
    <property type="nucleotide sequence ID" value="NZ_LQNT01000010.1"/>
</dbReference>
<protein>
    <submittedName>
        <fullName evidence="1">Osmotically inducible protein C</fullName>
    </submittedName>
</protein>
<sequence length="128" mass="14678">MKFSMTEHGFETATQFGTLTISPKDEHGFRPYQLLVSSIAVCSGGVMRKVLQKMRMPAEDIRIEVKEVHRNPDIADRVERIHLHFTIKGADIEESKMPRVMELTAKNCSMVQSVKDAIDIRETYEVIR</sequence>
<dbReference type="Proteomes" id="UP000076490">
    <property type="component" value="Unassembled WGS sequence"/>
</dbReference>
<evidence type="ECO:0000313" key="2">
    <source>
        <dbReference type="Proteomes" id="UP000076490"/>
    </source>
</evidence>
<dbReference type="Gene3D" id="3.30.300.20">
    <property type="match status" value="1"/>
</dbReference>
<dbReference type="OrthoDB" id="13625at2"/>
<dbReference type="InterPro" id="IPR003718">
    <property type="entry name" value="OsmC/Ohr_fam"/>
</dbReference>
<dbReference type="AlphaFoldDB" id="A0A163F3F2"/>
<dbReference type="PANTHER" id="PTHR34352">
    <property type="entry name" value="PROTEIN YHFA"/>
    <property type="match status" value="1"/>
</dbReference>
<dbReference type="EMBL" id="LQNT01000010">
    <property type="protein sequence ID" value="KZE37861.1"/>
    <property type="molecule type" value="Genomic_DNA"/>
</dbReference>